<gene>
    <name evidence="1" type="ORF">RZS28_02025</name>
</gene>
<dbReference type="RefSeq" id="WP_407339553.1">
    <property type="nucleotide sequence ID" value="NZ_CP136862.1"/>
</dbReference>
<dbReference type="PIRSF" id="PIRSF031780">
    <property type="entry name" value="UCP031780"/>
    <property type="match status" value="1"/>
</dbReference>
<organism evidence="1 2">
    <name type="scientific">Methylocapsa polymorpha</name>
    <dbReference type="NCBI Taxonomy" id="3080828"/>
    <lineage>
        <taxon>Bacteria</taxon>
        <taxon>Pseudomonadati</taxon>
        <taxon>Pseudomonadota</taxon>
        <taxon>Alphaproteobacteria</taxon>
        <taxon>Hyphomicrobiales</taxon>
        <taxon>Beijerinckiaceae</taxon>
        <taxon>Methylocapsa</taxon>
    </lineage>
</organism>
<dbReference type="Pfam" id="PF07345">
    <property type="entry name" value="ATPaseInh_sub_z"/>
    <property type="match status" value="1"/>
</dbReference>
<protein>
    <submittedName>
        <fullName evidence="1">DUF1476 domain-containing protein</fullName>
    </submittedName>
</protein>
<dbReference type="Gene3D" id="1.10.790.20">
    <property type="entry name" value="Domain of unknown function DUF1476"/>
    <property type="match status" value="1"/>
</dbReference>
<dbReference type="Proteomes" id="UP001626536">
    <property type="component" value="Chromosome"/>
</dbReference>
<sequence>MTTFDEREQAFEAKLAHDEELKFKANVRRNKWLGLWAAEKLGKTGAAAEDYAATLIAADLEENNADEIFKTIRADFDKAGVDQSDHQIHRKADELFQAAVEEIKTVAAEAKEQGFGRHGH</sequence>
<dbReference type="InterPro" id="IPR009945">
    <property type="entry name" value="ATPase_inh_sub_z"/>
</dbReference>
<dbReference type="EMBL" id="CP136862">
    <property type="protein sequence ID" value="WOJ90106.1"/>
    <property type="molecule type" value="Genomic_DNA"/>
</dbReference>
<reference evidence="1 2" key="1">
    <citation type="submission" date="2023-10" db="EMBL/GenBank/DDBJ databases">
        <title>Novel methanotroph of the genus Methylocapsa from a subarctic wetland.</title>
        <authorList>
            <person name="Belova S.E."/>
            <person name="Oshkin I.Y."/>
            <person name="Miroshnikov K."/>
            <person name="Dedysh S.N."/>
        </authorList>
    </citation>
    <scope>NUCLEOTIDE SEQUENCE [LARGE SCALE GENOMIC DNA]</scope>
    <source>
        <strain evidence="1 2">RX1</strain>
    </source>
</reference>
<evidence type="ECO:0000313" key="1">
    <source>
        <dbReference type="EMBL" id="WOJ90106.1"/>
    </source>
</evidence>
<keyword evidence="2" id="KW-1185">Reference proteome</keyword>
<accession>A0ABZ0HW33</accession>
<dbReference type="InterPro" id="IPR038293">
    <property type="entry name" value="ATPase_inh_sub_z_sf"/>
</dbReference>
<proteinExistence type="predicted"/>
<evidence type="ECO:0000313" key="2">
    <source>
        <dbReference type="Proteomes" id="UP001626536"/>
    </source>
</evidence>
<name>A0ABZ0HW33_9HYPH</name>